<evidence type="ECO:0000256" key="1">
    <source>
        <dbReference type="SAM" id="MobiDB-lite"/>
    </source>
</evidence>
<dbReference type="AlphaFoldDB" id="A0A059BMT3"/>
<organism evidence="2">
    <name type="scientific">Eucalyptus grandis</name>
    <name type="common">Flooded gum</name>
    <dbReference type="NCBI Taxonomy" id="71139"/>
    <lineage>
        <taxon>Eukaryota</taxon>
        <taxon>Viridiplantae</taxon>
        <taxon>Streptophyta</taxon>
        <taxon>Embryophyta</taxon>
        <taxon>Tracheophyta</taxon>
        <taxon>Spermatophyta</taxon>
        <taxon>Magnoliopsida</taxon>
        <taxon>eudicotyledons</taxon>
        <taxon>Gunneridae</taxon>
        <taxon>Pentapetalae</taxon>
        <taxon>rosids</taxon>
        <taxon>malvids</taxon>
        <taxon>Myrtales</taxon>
        <taxon>Myrtaceae</taxon>
        <taxon>Myrtoideae</taxon>
        <taxon>Eucalypteae</taxon>
        <taxon>Eucalyptus</taxon>
    </lineage>
</organism>
<dbReference type="EMBL" id="KK198758">
    <property type="protein sequence ID" value="KCW66990.1"/>
    <property type="molecule type" value="Genomic_DNA"/>
</dbReference>
<accession>A0A059BMT3</accession>
<proteinExistence type="predicted"/>
<evidence type="ECO:0000313" key="2">
    <source>
        <dbReference type="EMBL" id="KCW66990.1"/>
    </source>
</evidence>
<dbReference type="Gramene" id="KCW66990">
    <property type="protein sequence ID" value="KCW66990"/>
    <property type="gene ID" value="EUGRSUZ_F00754"/>
</dbReference>
<reference evidence="2" key="1">
    <citation type="submission" date="2013-07" db="EMBL/GenBank/DDBJ databases">
        <title>The genome of Eucalyptus grandis.</title>
        <authorList>
            <person name="Schmutz J."/>
            <person name="Hayes R."/>
            <person name="Myburg A."/>
            <person name="Tuskan G."/>
            <person name="Grattapaglia D."/>
            <person name="Rokhsar D.S."/>
        </authorList>
    </citation>
    <scope>NUCLEOTIDE SEQUENCE</scope>
    <source>
        <tissue evidence="2">Leaf extractions</tissue>
    </source>
</reference>
<sequence length="207" mass="23014">MSDESVVARHIHEGIATAAADAGVQALQKPRSVSNEPFPREATRAPPGAAEERRRRIGHGNLELGGLVARAPGRVGPGRVGPRERVRLVRAGADPGVPEPRQRPRLQVPILFGGCKATNHGGRRHVWRCPIRIRHVATTRTNIKKNEKSGRRPWTSWPRERRRRSSMCVVRLDLEIWALTAKAAFTLYGSGDLIYSWRTKAAPWTLA</sequence>
<name>A0A059BMT3_EUCGR</name>
<gene>
    <name evidence="2" type="ORF">EUGRSUZ_F00754</name>
</gene>
<dbReference type="InParanoid" id="A0A059BMT3"/>
<feature type="region of interest" description="Disordered" evidence="1">
    <location>
        <begin position="22"/>
        <end position="53"/>
    </location>
</feature>
<protein>
    <submittedName>
        <fullName evidence="2">Uncharacterized protein</fullName>
    </submittedName>
</protein>